<dbReference type="Gene3D" id="2.10.55.10">
    <property type="entry name" value="Leishmanolysin domain 3"/>
    <property type="match status" value="1"/>
</dbReference>
<dbReference type="GO" id="GO:0016020">
    <property type="term" value="C:membrane"/>
    <property type="evidence" value="ECO:0007669"/>
    <property type="project" value="InterPro"/>
</dbReference>
<evidence type="ECO:0000256" key="4">
    <source>
        <dbReference type="ARBA" id="ARBA00022723"/>
    </source>
</evidence>
<proteinExistence type="inferred from homology"/>
<gene>
    <name evidence="8" type="ORF">CYMTET_24525</name>
</gene>
<keyword evidence="9" id="KW-1185">Reference proteome</keyword>
<comment type="cofactor">
    <cofactor evidence="1">
        <name>Zn(2+)</name>
        <dbReference type="ChEBI" id="CHEBI:29105"/>
    </cofactor>
</comment>
<comment type="similarity">
    <text evidence="2">Belongs to the peptidase M8 family.</text>
</comment>
<feature type="non-terminal residue" evidence="8">
    <location>
        <position position="1"/>
    </location>
</feature>
<dbReference type="SUPFAM" id="SSF55486">
    <property type="entry name" value="Metalloproteases ('zincins'), catalytic domain"/>
    <property type="match status" value="1"/>
</dbReference>
<keyword evidence="4" id="KW-0479">Metal-binding</keyword>
<keyword evidence="3" id="KW-0645">Protease</keyword>
<keyword evidence="7" id="KW-0482">Metalloprotease</keyword>
<dbReference type="PANTHER" id="PTHR10942:SF0">
    <property type="entry name" value="LEISHMANOLYSIN-LIKE PEPTIDASE"/>
    <property type="match status" value="1"/>
</dbReference>
<dbReference type="GO" id="GO:0005737">
    <property type="term" value="C:cytoplasm"/>
    <property type="evidence" value="ECO:0007669"/>
    <property type="project" value="TreeGrafter"/>
</dbReference>
<protein>
    <submittedName>
        <fullName evidence="8">Uncharacterized protein</fullName>
    </submittedName>
</protein>
<evidence type="ECO:0000256" key="2">
    <source>
        <dbReference type="ARBA" id="ARBA00005860"/>
    </source>
</evidence>
<evidence type="ECO:0000256" key="7">
    <source>
        <dbReference type="ARBA" id="ARBA00023049"/>
    </source>
</evidence>
<dbReference type="GO" id="GO:0007155">
    <property type="term" value="P:cell adhesion"/>
    <property type="evidence" value="ECO:0007669"/>
    <property type="project" value="InterPro"/>
</dbReference>
<sequence length="1354" mass="149671">YASAGKAAGAEGLEHVVDGVIHHLFRALGWGPEYHRSFLSSPGVDVVECPNAPDSCTVDEELMQWNRRHRACSLRAGAILLPGLSLAVQASYAYAQMWVRFWARRDLLIIQTPKITEKVTEHFGSTITYVELENGGDVGERGVLLEDRIFHGELMTVPQQGVKMVKSEISLALLEDTGWYFPQYEIAQTLPWGYLQGLEFATFPCNKWPESAAHYVCPTKEFSLEGRLFDSSQLVAPSCSANRTSKAQCNFVEHNRPLDGPYQYFKQPEESHLGGPDALSDYCPWTQPLPDFSGDCTDPTNAVAGAYYEEYGPASRCFEGYRRTEDNPLLGCVKHHCFEQRLYLKMGTYPDSDYQECEKGGLAAFTAQSVVIYCPDPQPMCTTYKEMVPPSIVVYEPKDNAIISPYQNAVFELSNFVIPEDGHLLVTVEGIEHQVYNTKQQVHTFEKEFELHMLPEGRVHMGFHLVTKRGEVVYSSNITLSVILEKKLWVNQVLKVSSEYASRQALQLVGENATHRYRSSEFSWSPETGGTGSEFVEIQVDTAVYLTGLVLYENFSPGRLRQVYSLANASNGGTTRHLVWAGEVHPSSKPLLDAQYQPVEIALRDTIATRVDSLRLEFVTPSWFEIDAIKVLGRLETPPLLEPRNGGIYAFTFRPGETRHVQLHLDSMGTSTLYWAVRNPEDLPVWVTPNNATGVVFGQDVLSLDFTVVVRDMVGSATAVASVELHNIHALATESLITVQLVIQMDFSPDLEPMVPVCYNGVVLGATETYGGECVCHDGAYGNSCEYLYCPNNCSTSVEEKVVRGMCAPGTGLCSCAFGFYGLDCSGQEGDCYVSYDGSCKHGFDAGSFLMNTEDQGNLNKAMGRVPESMRCDESDSAYEFGCSPYLYMQFCCRAAAPATCPFFPRFTAACEQKLRRMLWIAFGAGFTAACEQKLRRMLWIAFGAGFTAAAEAECALDCVRRRIHRLASKLRRALWGGHLSRLKPCERPDCLPEYSTGECRSVVQVGRSFHPPQSSPPGGRGAQEYCFAHPEDSACNSFTPHPAPASYCPDGLALDYCAANPEDEACATVYADRSGCLFMEAETSPCNFPECAAGDVLSDACSPFVKTHCEAHPEDTECDLYSYGDRCLFLPASDVCLTAQCGVFTDSYDKEVCDGITDFYCQSIRASGEEDPECIFNGFSDEVSTFVQPQHTACPWDAIYKECALDAASPGCIQLHINGLLKRDASEQLPTSSALEPEISEDYDEAYVKFTAVGTAKEEVHRDDTGAIVLAHYMWGAANTDDVDGLSDVEFGTCVQYMSSILRLNNIYSLSPPVEEFETALYAAAANGGFLTYEEFEQVIADYIVVSYSERGL</sequence>
<reference evidence="8 9" key="1">
    <citation type="journal article" date="2015" name="Genome Biol. Evol.">
        <title>Comparative Genomics of a Bacterivorous Green Alga Reveals Evolutionary Causalities and Consequences of Phago-Mixotrophic Mode of Nutrition.</title>
        <authorList>
            <person name="Burns J.A."/>
            <person name="Paasch A."/>
            <person name="Narechania A."/>
            <person name="Kim E."/>
        </authorList>
    </citation>
    <scope>NUCLEOTIDE SEQUENCE [LARGE SCALE GENOMIC DNA]</scope>
    <source>
        <strain evidence="8 9">PLY_AMNH</strain>
    </source>
</reference>
<evidence type="ECO:0000256" key="6">
    <source>
        <dbReference type="ARBA" id="ARBA00022833"/>
    </source>
</evidence>
<dbReference type="EMBL" id="LGRX02012781">
    <property type="protein sequence ID" value="KAK3266882.1"/>
    <property type="molecule type" value="Genomic_DNA"/>
</dbReference>
<evidence type="ECO:0000256" key="5">
    <source>
        <dbReference type="ARBA" id="ARBA00022801"/>
    </source>
</evidence>
<dbReference type="GO" id="GO:0046872">
    <property type="term" value="F:metal ion binding"/>
    <property type="evidence" value="ECO:0007669"/>
    <property type="project" value="UniProtKB-KW"/>
</dbReference>
<evidence type="ECO:0000256" key="1">
    <source>
        <dbReference type="ARBA" id="ARBA00001947"/>
    </source>
</evidence>
<evidence type="ECO:0000313" key="9">
    <source>
        <dbReference type="Proteomes" id="UP001190700"/>
    </source>
</evidence>
<keyword evidence="6" id="KW-0862">Zinc</keyword>
<dbReference type="InterPro" id="IPR001577">
    <property type="entry name" value="Peptidase_M8"/>
</dbReference>
<dbReference type="PANTHER" id="PTHR10942">
    <property type="entry name" value="LEISHMANOLYSIN-LIKE PEPTIDASE"/>
    <property type="match status" value="1"/>
</dbReference>
<dbReference type="Gene3D" id="3.90.132.10">
    <property type="entry name" value="Leishmanolysin , domain 2"/>
    <property type="match status" value="1"/>
</dbReference>
<dbReference type="Pfam" id="PF01457">
    <property type="entry name" value="Peptidase_M8"/>
    <property type="match status" value="1"/>
</dbReference>
<keyword evidence="5" id="KW-0378">Hydrolase</keyword>
<evidence type="ECO:0000256" key="3">
    <source>
        <dbReference type="ARBA" id="ARBA00022670"/>
    </source>
</evidence>
<comment type="caution">
    <text evidence="8">The sequence shown here is derived from an EMBL/GenBank/DDBJ whole genome shotgun (WGS) entry which is preliminary data.</text>
</comment>
<organism evidence="8 9">
    <name type="scientific">Cymbomonas tetramitiformis</name>
    <dbReference type="NCBI Taxonomy" id="36881"/>
    <lineage>
        <taxon>Eukaryota</taxon>
        <taxon>Viridiplantae</taxon>
        <taxon>Chlorophyta</taxon>
        <taxon>Pyramimonadophyceae</taxon>
        <taxon>Pyramimonadales</taxon>
        <taxon>Pyramimonadaceae</taxon>
        <taxon>Cymbomonas</taxon>
    </lineage>
</organism>
<name>A0AAE0KZZ9_9CHLO</name>
<dbReference type="Proteomes" id="UP001190700">
    <property type="component" value="Unassembled WGS sequence"/>
</dbReference>
<dbReference type="GO" id="GO:0006508">
    <property type="term" value="P:proteolysis"/>
    <property type="evidence" value="ECO:0007669"/>
    <property type="project" value="UniProtKB-KW"/>
</dbReference>
<dbReference type="GO" id="GO:0004222">
    <property type="term" value="F:metalloendopeptidase activity"/>
    <property type="evidence" value="ECO:0007669"/>
    <property type="project" value="InterPro"/>
</dbReference>
<accession>A0AAE0KZZ9</accession>
<evidence type="ECO:0000313" key="8">
    <source>
        <dbReference type="EMBL" id="KAK3266882.1"/>
    </source>
</evidence>